<gene>
    <name evidence="7" type="primary">mntH</name>
    <name evidence="7" type="ORF">CLCOL_22850</name>
</gene>
<dbReference type="Pfam" id="PF01566">
    <property type="entry name" value="Nramp"/>
    <property type="match status" value="1"/>
</dbReference>
<comment type="subcellular location">
    <subcellularLocation>
        <location evidence="1">Membrane</location>
        <topology evidence="1">Multi-pass membrane protein</topology>
    </subcellularLocation>
</comment>
<feature type="transmembrane region" description="Helical" evidence="6">
    <location>
        <begin position="131"/>
        <end position="148"/>
    </location>
</feature>
<dbReference type="RefSeq" id="WP_061859075.1">
    <property type="nucleotide sequence ID" value="NZ_LTBB01000013.1"/>
</dbReference>
<reference evidence="7 8" key="1">
    <citation type="submission" date="2016-02" db="EMBL/GenBank/DDBJ databases">
        <title>Genome sequence of Clostridium colicanis DSM 13634.</title>
        <authorList>
            <person name="Poehlein A."/>
            <person name="Daniel R."/>
        </authorList>
    </citation>
    <scope>NUCLEOTIDE SEQUENCE [LARGE SCALE GENOMIC DNA]</scope>
    <source>
        <strain evidence="7 8">DSM 13634</strain>
    </source>
</reference>
<feature type="transmembrane region" description="Helical" evidence="6">
    <location>
        <begin position="20"/>
        <end position="38"/>
    </location>
</feature>
<feature type="transmembrane region" description="Helical" evidence="6">
    <location>
        <begin position="399"/>
        <end position="421"/>
    </location>
</feature>
<comment type="caution">
    <text evidence="7">The sequence shown here is derived from an EMBL/GenBank/DDBJ whole genome shotgun (WGS) entry which is preliminary data.</text>
</comment>
<dbReference type="Proteomes" id="UP000075374">
    <property type="component" value="Unassembled WGS sequence"/>
</dbReference>
<feature type="transmembrane region" description="Helical" evidence="6">
    <location>
        <begin position="53"/>
        <end position="71"/>
    </location>
</feature>
<protein>
    <submittedName>
        <fullName evidence="7">Divalent metal cation transporter MntH</fullName>
    </submittedName>
</protein>
<evidence type="ECO:0000313" key="7">
    <source>
        <dbReference type="EMBL" id="KYH28151.1"/>
    </source>
</evidence>
<organism evidence="7 8">
    <name type="scientific">Clostridium colicanis DSM 13634</name>
    <dbReference type="NCBI Taxonomy" id="1121305"/>
    <lineage>
        <taxon>Bacteria</taxon>
        <taxon>Bacillati</taxon>
        <taxon>Bacillota</taxon>
        <taxon>Clostridia</taxon>
        <taxon>Eubacteriales</taxon>
        <taxon>Clostridiaceae</taxon>
        <taxon>Clostridium</taxon>
    </lineage>
</organism>
<dbReference type="GO" id="GO:0005384">
    <property type="term" value="F:manganese ion transmembrane transporter activity"/>
    <property type="evidence" value="ECO:0007669"/>
    <property type="project" value="TreeGrafter"/>
</dbReference>
<feature type="transmembrane region" description="Helical" evidence="6">
    <location>
        <begin position="336"/>
        <end position="354"/>
    </location>
</feature>
<feature type="transmembrane region" description="Helical" evidence="6">
    <location>
        <begin position="247"/>
        <end position="271"/>
    </location>
</feature>
<evidence type="ECO:0000256" key="5">
    <source>
        <dbReference type="ARBA" id="ARBA00023136"/>
    </source>
</evidence>
<evidence type="ECO:0000256" key="2">
    <source>
        <dbReference type="ARBA" id="ARBA00022448"/>
    </source>
</evidence>
<feature type="transmembrane region" description="Helical" evidence="6">
    <location>
        <begin position="360"/>
        <end position="379"/>
    </location>
</feature>
<evidence type="ECO:0000256" key="6">
    <source>
        <dbReference type="SAM" id="Phobius"/>
    </source>
</evidence>
<sequence length="423" mass="46147">MKLLKSMGNWGKNHKAKLMALDFFKYIGPGLLVTVGFIDPGNWASNVVAGADYGYALLWMVTLSTFMLIILQHNAAHLGIVTGYCLSESATIYLKPWVSRIALITAMMAAISTALAEILGGAIALQMLFGLPLKIGAVLVLGVVMWMLYTNSYKKLEKWIIGFVSLIGLSFIVELTFVNVNWSEAIVSWAKPSFPKESMPVIMSVLGAVVMPHNLFLHSEVIQSRQWNLEDDEVIAKQLKYEFLDTFLSMVIGWAINSAMILIAACTFFTQKIQVIELGQAQQMLKPLLGNIASVIFAIALLLAGISSSVTAGMAGGSIFAGLFKETYDIHDSHTKVGVGITLIAAALAIFFISDPFKGLVYSQMFLSVQLPISVLLQIYLTSSKKVMGKYANAGIEKILLWIIGIIVAALNIALLISSLYNF</sequence>
<dbReference type="EMBL" id="LTBB01000013">
    <property type="protein sequence ID" value="KYH28151.1"/>
    <property type="molecule type" value="Genomic_DNA"/>
</dbReference>
<dbReference type="GO" id="GO:0034755">
    <property type="term" value="P:iron ion transmembrane transport"/>
    <property type="evidence" value="ECO:0007669"/>
    <property type="project" value="TreeGrafter"/>
</dbReference>
<keyword evidence="3 6" id="KW-0812">Transmembrane</keyword>
<feature type="transmembrane region" description="Helical" evidence="6">
    <location>
        <begin position="198"/>
        <end position="217"/>
    </location>
</feature>
<dbReference type="PANTHER" id="PTHR11706">
    <property type="entry name" value="SOLUTE CARRIER PROTEIN FAMILY 11 MEMBER"/>
    <property type="match status" value="1"/>
</dbReference>
<proteinExistence type="predicted"/>
<evidence type="ECO:0000256" key="4">
    <source>
        <dbReference type="ARBA" id="ARBA00022989"/>
    </source>
</evidence>
<dbReference type="NCBIfam" id="NF037982">
    <property type="entry name" value="Nramp_1"/>
    <property type="match status" value="1"/>
</dbReference>
<evidence type="ECO:0000256" key="1">
    <source>
        <dbReference type="ARBA" id="ARBA00004141"/>
    </source>
</evidence>
<keyword evidence="2" id="KW-0813">Transport</keyword>
<accession>A0A151AKK4</accession>
<feature type="transmembrane region" description="Helical" evidence="6">
    <location>
        <begin position="101"/>
        <end position="125"/>
    </location>
</feature>
<dbReference type="PANTHER" id="PTHR11706:SF33">
    <property type="entry name" value="NATURAL RESISTANCE-ASSOCIATED MACROPHAGE PROTEIN 2"/>
    <property type="match status" value="1"/>
</dbReference>
<dbReference type="STRING" id="1121305.CLCOL_22850"/>
<evidence type="ECO:0000313" key="8">
    <source>
        <dbReference type="Proteomes" id="UP000075374"/>
    </source>
</evidence>
<feature type="transmembrane region" description="Helical" evidence="6">
    <location>
        <begin position="160"/>
        <end position="178"/>
    </location>
</feature>
<evidence type="ECO:0000256" key="3">
    <source>
        <dbReference type="ARBA" id="ARBA00022692"/>
    </source>
</evidence>
<feature type="transmembrane region" description="Helical" evidence="6">
    <location>
        <begin position="291"/>
        <end position="324"/>
    </location>
</feature>
<dbReference type="PATRIC" id="fig|1121305.3.peg.2289"/>
<keyword evidence="4 6" id="KW-1133">Transmembrane helix</keyword>
<keyword evidence="8" id="KW-1185">Reference proteome</keyword>
<dbReference type="InterPro" id="IPR001046">
    <property type="entry name" value="NRAMP_fam"/>
</dbReference>
<keyword evidence="5 6" id="KW-0472">Membrane</keyword>
<dbReference type="GO" id="GO:0005886">
    <property type="term" value="C:plasma membrane"/>
    <property type="evidence" value="ECO:0007669"/>
    <property type="project" value="TreeGrafter"/>
</dbReference>
<name>A0A151AKK4_9CLOT</name>
<dbReference type="GO" id="GO:0015086">
    <property type="term" value="F:cadmium ion transmembrane transporter activity"/>
    <property type="evidence" value="ECO:0007669"/>
    <property type="project" value="TreeGrafter"/>
</dbReference>
<dbReference type="PRINTS" id="PR00447">
    <property type="entry name" value="NATRESASSCMP"/>
</dbReference>
<dbReference type="AlphaFoldDB" id="A0A151AKK4"/>